<keyword evidence="2" id="KW-1185">Reference proteome</keyword>
<dbReference type="AlphaFoldDB" id="A0A8K0D0W9"/>
<organism evidence="1 2">
    <name type="scientific">Ignelater luminosus</name>
    <name type="common">Cucubano</name>
    <name type="synonym">Pyrophorus luminosus</name>
    <dbReference type="NCBI Taxonomy" id="2038154"/>
    <lineage>
        <taxon>Eukaryota</taxon>
        <taxon>Metazoa</taxon>
        <taxon>Ecdysozoa</taxon>
        <taxon>Arthropoda</taxon>
        <taxon>Hexapoda</taxon>
        <taxon>Insecta</taxon>
        <taxon>Pterygota</taxon>
        <taxon>Neoptera</taxon>
        <taxon>Endopterygota</taxon>
        <taxon>Coleoptera</taxon>
        <taxon>Polyphaga</taxon>
        <taxon>Elateriformia</taxon>
        <taxon>Elateroidea</taxon>
        <taxon>Elateridae</taxon>
        <taxon>Agrypninae</taxon>
        <taxon>Pyrophorini</taxon>
        <taxon>Ignelater</taxon>
    </lineage>
</organism>
<accession>A0A8K0D0W9</accession>
<sequence>MTWFNSNTSSDSRQTDSRIRCGPWVVEPTSTILTRTEKDSLSKIITKLINNAKDKLANVNENPNEFVVIRDRIRGANENLELANEKVTEILSRLQIQIDGQYTKQEDDVASISSNVTQVSYKGNTGGTNVKLPKLELRNFKGELADWTLFWKQFRTVVHENKSLDAVAKFNYLEHALIGKAAATISGLTPSEKSYNAAIELLKHEYGNQQRIIDSHVQKLLSLTPIKSQVDAVGLRNLYNTTSSITRNLTSLGVKAEEYGMMVKSVILNSMPYGLKIDYYKQYPNTENAVDIAEQLNNLLNYLKLEVESIEIAQPAASAYKSSSSTFNSNKDDKRNKNVNRNFIERKQYTAAGLLTMVELKLMSQYNDESIPITAIEVPEICFDSFLTPNVNHPMLTTLNMADVSIGNAAALNGIVLLIGADNRWKFATGEFIRLSGDLTAVNTKLGWTLQGPSINESANDIKQFWELEAIGINDKQTNNNVIDEFIENNIIMKDGRFEVSPPWKSDGAMNE</sequence>
<dbReference type="OrthoDB" id="8061640at2759"/>
<dbReference type="Proteomes" id="UP000801492">
    <property type="component" value="Unassembled WGS sequence"/>
</dbReference>
<dbReference type="PANTHER" id="PTHR22954">
    <property type="entry name" value="RETROVIRAL PROTEASE-RELATED"/>
    <property type="match status" value="1"/>
</dbReference>
<evidence type="ECO:0000313" key="2">
    <source>
        <dbReference type="Proteomes" id="UP000801492"/>
    </source>
</evidence>
<evidence type="ECO:0000313" key="1">
    <source>
        <dbReference type="EMBL" id="KAF2894962.1"/>
    </source>
</evidence>
<name>A0A8K0D0W9_IGNLU</name>
<comment type="caution">
    <text evidence="1">The sequence shown here is derived from an EMBL/GenBank/DDBJ whole genome shotgun (WGS) entry which is preliminary data.</text>
</comment>
<dbReference type="Pfam" id="PF03564">
    <property type="entry name" value="DUF1759"/>
    <property type="match status" value="1"/>
</dbReference>
<gene>
    <name evidence="1" type="ORF">ILUMI_11195</name>
</gene>
<proteinExistence type="predicted"/>
<dbReference type="EMBL" id="VTPC01006391">
    <property type="protein sequence ID" value="KAF2894962.1"/>
    <property type="molecule type" value="Genomic_DNA"/>
</dbReference>
<dbReference type="PANTHER" id="PTHR22954:SF3">
    <property type="entry name" value="PROTEIN CBG08539"/>
    <property type="match status" value="1"/>
</dbReference>
<protein>
    <submittedName>
        <fullName evidence="1">Uncharacterized protein</fullName>
    </submittedName>
</protein>
<dbReference type="InterPro" id="IPR005312">
    <property type="entry name" value="DUF1759"/>
</dbReference>
<reference evidence="1" key="1">
    <citation type="submission" date="2019-08" db="EMBL/GenBank/DDBJ databases">
        <title>The genome of the North American firefly Photinus pyralis.</title>
        <authorList>
            <consortium name="Photinus pyralis genome working group"/>
            <person name="Fallon T.R."/>
            <person name="Sander Lower S.E."/>
            <person name="Weng J.-K."/>
        </authorList>
    </citation>
    <scope>NUCLEOTIDE SEQUENCE</scope>
    <source>
        <strain evidence="1">TRF0915ILg1</strain>
        <tissue evidence="1">Whole body</tissue>
    </source>
</reference>